<reference evidence="2 3" key="1">
    <citation type="submission" date="2020-08" db="EMBL/GenBank/DDBJ databases">
        <title>Sequencing the genomes of 1000 actinobacteria strains.</title>
        <authorList>
            <person name="Klenk H.-P."/>
        </authorList>
    </citation>
    <scope>NUCLEOTIDE SEQUENCE [LARGE SCALE GENOMIC DNA]</scope>
    <source>
        <strain evidence="2 3">DSM 45272</strain>
    </source>
</reference>
<accession>A0A841B216</accession>
<dbReference type="AlphaFoldDB" id="A0A841B216"/>
<feature type="transmembrane region" description="Helical" evidence="1">
    <location>
        <begin position="12"/>
        <end position="32"/>
    </location>
</feature>
<dbReference type="Proteomes" id="UP000580861">
    <property type="component" value="Unassembled WGS sequence"/>
</dbReference>
<keyword evidence="1" id="KW-0472">Membrane</keyword>
<evidence type="ECO:0000256" key="1">
    <source>
        <dbReference type="SAM" id="Phobius"/>
    </source>
</evidence>
<keyword evidence="1" id="KW-0812">Transmembrane</keyword>
<evidence type="ECO:0000313" key="2">
    <source>
        <dbReference type="EMBL" id="MBB5852755.1"/>
    </source>
</evidence>
<keyword evidence="3" id="KW-1185">Reference proteome</keyword>
<keyword evidence="1" id="KW-1133">Transmembrane helix</keyword>
<protein>
    <submittedName>
        <fullName evidence="2">Uncharacterized protein</fullName>
    </submittedName>
</protein>
<comment type="caution">
    <text evidence="2">The sequence shown here is derived from an EMBL/GenBank/DDBJ whole genome shotgun (WGS) entry which is preliminary data.</text>
</comment>
<name>A0A841B216_9PSEU</name>
<organism evidence="2 3">
    <name type="scientific">Amycolatopsis umgeniensis</name>
    <dbReference type="NCBI Taxonomy" id="336628"/>
    <lineage>
        <taxon>Bacteria</taxon>
        <taxon>Bacillati</taxon>
        <taxon>Actinomycetota</taxon>
        <taxon>Actinomycetes</taxon>
        <taxon>Pseudonocardiales</taxon>
        <taxon>Pseudonocardiaceae</taxon>
        <taxon>Amycolatopsis</taxon>
    </lineage>
</organism>
<evidence type="ECO:0000313" key="3">
    <source>
        <dbReference type="Proteomes" id="UP000580861"/>
    </source>
</evidence>
<proteinExistence type="predicted"/>
<sequence length="33" mass="3430">MNNASITAAQRAWVTVFATAITLLTIVVLGLIG</sequence>
<dbReference type="EMBL" id="JACHMX010000001">
    <property type="protein sequence ID" value="MBB5852755.1"/>
    <property type="molecule type" value="Genomic_DNA"/>
</dbReference>
<gene>
    <name evidence="2" type="ORF">HDA45_002842</name>
</gene>